<name>A0AAQ1GMI6_9BURK</name>
<organism evidence="2 3">
    <name type="scientific">Paraburkholderia tropica</name>
    <dbReference type="NCBI Taxonomy" id="92647"/>
    <lineage>
        <taxon>Bacteria</taxon>
        <taxon>Pseudomonadati</taxon>
        <taxon>Pseudomonadota</taxon>
        <taxon>Betaproteobacteria</taxon>
        <taxon>Burkholderiales</taxon>
        <taxon>Burkholderiaceae</taxon>
        <taxon>Paraburkholderia</taxon>
    </lineage>
</organism>
<dbReference type="InterPro" id="IPR029032">
    <property type="entry name" value="AhpD-like"/>
</dbReference>
<reference evidence="2 3" key="1">
    <citation type="submission" date="2016-10" db="EMBL/GenBank/DDBJ databases">
        <authorList>
            <person name="Varghese N."/>
            <person name="Submissions S."/>
        </authorList>
    </citation>
    <scope>NUCLEOTIDE SEQUENCE [LARGE SCALE GENOMIC DNA]</scope>
    <source>
        <strain evidence="2 3">LMG 22274</strain>
    </source>
</reference>
<dbReference type="RefSeq" id="WP_074986905.1">
    <property type="nucleotide sequence ID" value="NZ_CADFGN010000001.1"/>
</dbReference>
<proteinExistence type="predicted"/>
<dbReference type="InterPro" id="IPR003779">
    <property type="entry name" value="CMD-like"/>
</dbReference>
<dbReference type="PANTHER" id="PTHR33930">
    <property type="entry name" value="ALKYL HYDROPEROXIDE REDUCTASE AHPD"/>
    <property type="match status" value="1"/>
</dbReference>
<accession>A0AAQ1GMI6</accession>
<sequence>MSELRTHDEEARIVGALERSHAGPKAFRTLSAPVWRAGRLSEKDKHLVAVAIAQITRCAFCIEHHAALARKCGATEAEALAVSYVSAALESIGEGTLSVAHGTLAIEDETAVRNTAIARARLAFAQAVFATDAIAPALVWITAAAVAYAQSDDARRQTLHEQALAADAPPEALDEAYAIAVVLRAGAVYAHTLHVTDAFRDQHA</sequence>
<dbReference type="AlphaFoldDB" id="A0AAQ1GMI6"/>
<protein>
    <submittedName>
        <fullName evidence="2">Alkylhydroperoxidase AhpD family core domain-containing protein</fullName>
    </submittedName>
</protein>
<dbReference type="SUPFAM" id="SSF69118">
    <property type="entry name" value="AhpD-like"/>
    <property type="match status" value="1"/>
</dbReference>
<dbReference type="InterPro" id="IPR004675">
    <property type="entry name" value="AhpD_core"/>
</dbReference>
<dbReference type="Proteomes" id="UP000183529">
    <property type="component" value="Unassembled WGS sequence"/>
</dbReference>
<feature type="domain" description="Carboxymuconolactone decarboxylase-like" evidence="1">
    <location>
        <begin position="25"/>
        <end position="89"/>
    </location>
</feature>
<gene>
    <name evidence="2" type="ORF">SAMN05216550_12234</name>
</gene>
<dbReference type="GO" id="GO:0051920">
    <property type="term" value="F:peroxiredoxin activity"/>
    <property type="evidence" value="ECO:0007669"/>
    <property type="project" value="InterPro"/>
</dbReference>
<evidence type="ECO:0000259" key="1">
    <source>
        <dbReference type="Pfam" id="PF02627"/>
    </source>
</evidence>
<dbReference type="PANTHER" id="PTHR33930:SF2">
    <property type="entry name" value="BLR3452 PROTEIN"/>
    <property type="match status" value="1"/>
</dbReference>
<comment type="caution">
    <text evidence="2">The sequence shown here is derived from an EMBL/GenBank/DDBJ whole genome shotgun (WGS) entry which is preliminary data.</text>
</comment>
<dbReference type="EMBL" id="FNZM01000022">
    <property type="protein sequence ID" value="SEK12490.1"/>
    <property type="molecule type" value="Genomic_DNA"/>
</dbReference>
<evidence type="ECO:0000313" key="2">
    <source>
        <dbReference type="EMBL" id="SEK12490.1"/>
    </source>
</evidence>
<dbReference type="Pfam" id="PF02627">
    <property type="entry name" value="CMD"/>
    <property type="match status" value="1"/>
</dbReference>
<dbReference type="NCBIfam" id="TIGR00778">
    <property type="entry name" value="ahpD_dom"/>
    <property type="match status" value="1"/>
</dbReference>
<dbReference type="Gene3D" id="1.20.1290.10">
    <property type="entry name" value="AhpD-like"/>
    <property type="match status" value="1"/>
</dbReference>
<evidence type="ECO:0000313" key="3">
    <source>
        <dbReference type="Proteomes" id="UP000183529"/>
    </source>
</evidence>